<dbReference type="SUPFAM" id="SSF53649">
    <property type="entry name" value="Alkaline phosphatase-like"/>
    <property type="match status" value="1"/>
</dbReference>
<keyword evidence="7" id="KW-1185">Reference proteome</keyword>
<comment type="similarity">
    <text evidence="1">Belongs to the sulfatase family.</text>
</comment>
<keyword evidence="3" id="KW-0378">Hydrolase</keyword>
<evidence type="ECO:0000256" key="2">
    <source>
        <dbReference type="ARBA" id="ARBA00022723"/>
    </source>
</evidence>
<comment type="caution">
    <text evidence="6">The sequence shown here is derived from an EMBL/GenBank/DDBJ whole genome shotgun (WGS) entry which is preliminary data.</text>
</comment>
<gene>
    <name evidence="6" type="ORF">GCM10007390_01610</name>
</gene>
<organism evidence="6 7">
    <name type="scientific">Persicitalea jodogahamensis</name>
    <dbReference type="NCBI Taxonomy" id="402147"/>
    <lineage>
        <taxon>Bacteria</taxon>
        <taxon>Pseudomonadati</taxon>
        <taxon>Bacteroidota</taxon>
        <taxon>Cytophagia</taxon>
        <taxon>Cytophagales</taxon>
        <taxon>Spirosomataceae</taxon>
        <taxon>Persicitalea</taxon>
    </lineage>
</organism>
<evidence type="ECO:0000256" key="4">
    <source>
        <dbReference type="ARBA" id="ARBA00022837"/>
    </source>
</evidence>
<evidence type="ECO:0000313" key="7">
    <source>
        <dbReference type="Proteomes" id="UP000598271"/>
    </source>
</evidence>
<dbReference type="CDD" id="cd16143">
    <property type="entry name" value="ARS_like"/>
    <property type="match status" value="1"/>
</dbReference>
<dbReference type="InterPro" id="IPR024607">
    <property type="entry name" value="Sulfatase_CS"/>
</dbReference>
<dbReference type="InterPro" id="IPR000917">
    <property type="entry name" value="Sulfatase_N"/>
</dbReference>
<dbReference type="GO" id="GO:0004065">
    <property type="term" value="F:arylsulfatase activity"/>
    <property type="evidence" value="ECO:0007669"/>
    <property type="project" value="TreeGrafter"/>
</dbReference>
<dbReference type="Pfam" id="PF00884">
    <property type="entry name" value="Sulfatase"/>
    <property type="match status" value="1"/>
</dbReference>
<evidence type="ECO:0000313" key="6">
    <source>
        <dbReference type="EMBL" id="GHB52617.1"/>
    </source>
</evidence>
<name>A0A8J3D0M7_9BACT</name>
<feature type="domain" description="Sulfatase N-terminal" evidence="5">
    <location>
        <begin position="5"/>
        <end position="366"/>
    </location>
</feature>
<dbReference type="Proteomes" id="UP000598271">
    <property type="component" value="Unassembled WGS sequence"/>
</dbReference>
<dbReference type="InterPro" id="IPR017850">
    <property type="entry name" value="Alkaline_phosphatase_core_sf"/>
</dbReference>
<protein>
    <submittedName>
        <fullName evidence="6">Arylsulfatase</fullName>
    </submittedName>
</protein>
<evidence type="ECO:0000256" key="3">
    <source>
        <dbReference type="ARBA" id="ARBA00022801"/>
    </source>
</evidence>
<proteinExistence type="inferred from homology"/>
<dbReference type="GO" id="GO:0046872">
    <property type="term" value="F:metal ion binding"/>
    <property type="evidence" value="ECO:0007669"/>
    <property type="project" value="UniProtKB-KW"/>
</dbReference>
<evidence type="ECO:0000259" key="5">
    <source>
        <dbReference type="Pfam" id="PF00884"/>
    </source>
</evidence>
<dbReference type="AlphaFoldDB" id="A0A8J3D0M7"/>
<dbReference type="Gene3D" id="3.40.720.10">
    <property type="entry name" value="Alkaline Phosphatase, subunit A"/>
    <property type="match status" value="1"/>
</dbReference>
<dbReference type="EMBL" id="BMXF01000001">
    <property type="protein sequence ID" value="GHB52617.1"/>
    <property type="molecule type" value="Genomic_DNA"/>
</dbReference>
<accession>A0A8J3D0M7</accession>
<dbReference type="PROSITE" id="PS00523">
    <property type="entry name" value="SULFATASE_1"/>
    <property type="match status" value="1"/>
</dbReference>
<dbReference type="PANTHER" id="PTHR42693:SF53">
    <property type="entry name" value="ENDO-4-O-SULFATASE"/>
    <property type="match status" value="1"/>
</dbReference>
<keyword evidence="2" id="KW-0479">Metal-binding</keyword>
<evidence type="ECO:0000256" key="1">
    <source>
        <dbReference type="ARBA" id="ARBA00008779"/>
    </source>
</evidence>
<reference evidence="6 7" key="1">
    <citation type="journal article" date="2014" name="Int. J. Syst. Evol. Microbiol.">
        <title>Complete genome sequence of Corynebacterium casei LMG S-19264T (=DSM 44701T), isolated from a smear-ripened cheese.</title>
        <authorList>
            <consortium name="US DOE Joint Genome Institute (JGI-PGF)"/>
            <person name="Walter F."/>
            <person name="Albersmeier A."/>
            <person name="Kalinowski J."/>
            <person name="Ruckert C."/>
        </authorList>
    </citation>
    <scope>NUCLEOTIDE SEQUENCE [LARGE SCALE GENOMIC DNA]</scope>
    <source>
        <strain evidence="6 7">KCTC 12866</strain>
    </source>
</reference>
<sequence length="479" mass="54506">MPDRPNIVILYADDMGYGDLGVQNKKSKIPTPNLDKLAAEGMRFTNAHSSSGICTPSRYALLTGRYHWRKFHGIVDSWDASVFDKAEMTLPEMLQQNDYRTACVGKWHLGWDWAAIRKAGAESVTVNNKKTWEPDAFDWTRPIPDGPTAHGFDYYYGDDVPNFPPYAWLENDRVVDAPTVMLTVTEKTLEGNWEARPGPARKDWDFYDVMPANTKKAVEWIKEQKQNSPGRVRPFFLYFAFTSPHAPIVPTKEWQGKSGAGAYGDFMMQSDWSAGQVLEALKENGFAENTIVIFTSDNGPEHYAFDRVRNFEHYSMGPLRGVKRDVWDGGHRIPFVVKWPGLVKPGTVSDGLISQIDIMATLADFLKIKLPGEAAEDSFSQLQLLRGKASSARPSMVHNTYDKYAIQKDNWVYIDAKDGEHSKMPDWFRTREKYPADNAFGVLLYNLNKDVSQRENLLSRYPAKAKALREELNKIRRVN</sequence>
<dbReference type="PANTHER" id="PTHR42693">
    <property type="entry name" value="ARYLSULFATASE FAMILY MEMBER"/>
    <property type="match status" value="1"/>
</dbReference>
<keyword evidence="4" id="KW-0106">Calcium</keyword>
<dbReference type="Gene3D" id="3.30.1120.10">
    <property type="match status" value="1"/>
</dbReference>
<dbReference type="InterPro" id="IPR050738">
    <property type="entry name" value="Sulfatase"/>
</dbReference>